<keyword evidence="2" id="KW-0808">Transferase</keyword>
<dbReference type="GO" id="GO:0016757">
    <property type="term" value="F:glycosyltransferase activity"/>
    <property type="evidence" value="ECO:0007669"/>
    <property type="project" value="TreeGrafter"/>
</dbReference>
<evidence type="ECO:0000259" key="1">
    <source>
        <dbReference type="Pfam" id="PF13524"/>
    </source>
</evidence>
<sequence length="338" mass="39788">MRVLHLPVGRQMIEMCSALRQIGVDATSCHFRERSVPLKPDLCLHLERLNGEERKKRREEFLEEAIERYDVFHFHFGETFFKDRSDLAILKKHGKKLVVQHRGSDVRMLSVARTAGNPHVRVKEGERREERQIRRKLKILSAYIDHAIVADHELRSYIRGFYKKIHMLRQFVTLNKFEPSYPSERNRKPLIVHAPTNPYLKGTEYVQSAIDRLSRKGTPFEYRQIERMTHKEAIRCYREADIIIDQLLQGSFGVFSLEGMALGKPVVCHIRDDLRKTYPPGLPIVSADPDTCYDTLKRLVRNPKARRRIGMESRVYVEKYYDSRKLAEELKQIYLKLS</sequence>
<organism evidence="2 3">
    <name type="scientific">Cohnella thailandensis</name>
    <dbReference type="NCBI Taxonomy" id="557557"/>
    <lineage>
        <taxon>Bacteria</taxon>
        <taxon>Bacillati</taxon>
        <taxon>Bacillota</taxon>
        <taxon>Bacilli</taxon>
        <taxon>Bacillales</taxon>
        <taxon>Paenibacillaceae</taxon>
        <taxon>Cohnella</taxon>
    </lineage>
</organism>
<gene>
    <name evidence="2" type="ORF">H7B67_17235</name>
</gene>
<reference evidence="2 3" key="1">
    <citation type="submission" date="2020-08" db="EMBL/GenBank/DDBJ databases">
        <title>Cohnella phylogeny.</title>
        <authorList>
            <person name="Dunlap C."/>
        </authorList>
    </citation>
    <scope>NUCLEOTIDE SEQUENCE [LARGE SCALE GENOMIC DNA]</scope>
    <source>
        <strain evidence="2 3">DSM 25241</strain>
    </source>
</reference>
<dbReference type="AlphaFoldDB" id="A0A841T1V9"/>
<evidence type="ECO:0000313" key="2">
    <source>
        <dbReference type="EMBL" id="MBB6635867.1"/>
    </source>
</evidence>
<dbReference type="SUPFAM" id="SSF53756">
    <property type="entry name" value="UDP-Glycosyltransferase/glycogen phosphorylase"/>
    <property type="match status" value="1"/>
</dbReference>
<dbReference type="EMBL" id="JACJVQ010000015">
    <property type="protein sequence ID" value="MBB6635867.1"/>
    <property type="molecule type" value="Genomic_DNA"/>
</dbReference>
<dbReference type="Proteomes" id="UP000535838">
    <property type="component" value="Unassembled WGS sequence"/>
</dbReference>
<evidence type="ECO:0000313" key="3">
    <source>
        <dbReference type="Proteomes" id="UP000535838"/>
    </source>
</evidence>
<dbReference type="PANTHER" id="PTHR45947">
    <property type="entry name" value="SULFOQUINOVOSYL TRANSFERASE SQD2"/>
    <property type="match status" value="1"/>
</dbReference>
<dbReference type="InterPro" id="IPR050194">
    <property type="entry name" value="Glycosyltransferase_grp1"/>
</dbReference>
<proteinExistence type="predicted"/>
<dbReference type="RefSeq" id="WP_185121104.1">
    <property type="nucleotide sequence ID" value="NZ_JACJVQ010000015.1"/>
</dbReference>
<dbReference type="PANTHER" id="PTHR45947:SF3">
    <property type="entry name" value="SULFOQUINOVOSYL TRANSFERASE SQD2"/>
    <property type="match status" value="1"/>
</dbReference>
<comment type="caution">
    <text evidence="2">The sequence shown here is derived from an EMBL/GenBank/DDBJ whole genome shotgun (WGS) entry which is preliminary data.</text>
</comment>
<dbReference type="Pfam" id="PF13524">
    <property type="entry name" value="Glyco_trans_1_2"/>
    <property type="match status" value="1"/>
</dbReference>
<feature type="domain" description="Spore protein YkvP/CgeB glycosyl transferase-like" evidence="1">
    <location>
        <begin position="222"/>
        <end position="331"/>
    </location>
</feature>
<dbReference type="InterPro" id="IPR055259">
    <property type="entry name" value="YkvP/CgeB_Glyco_trans-like"/>
</dbReference>
<name>A0A841T1V9_9BACL</name>
<keyword evidence="3" id="KW-1185">Reference proteome</keyword>
<dbReference type="Gene3D" id="3.40.50.2000">
    <property type="entry name" value="Glycogen Phosphorylase B"/>
    <property type="match status" value="1"/>
</dbReference>
<accession>A0A841T1V9</accession>
<protein>
    <submittedName>
        <fullName evidence="2">Glycosyltransferase family 4 protein</fullName>
    </submittedName>
</protein>